<comment type="caution">
    <text evidence="3">The sequence shown here is derived from an EMBL/GenBank/DDBJ whole genome shotgun (WGS) entry which is preliminary data.</text>
</comment>
<protein>
    <submittedName>
        <fullName evidence="3">Cadherin-like beta sandwich domain-containing protein</fullName>
    </submittedName>
</protein>
<dbReference type="Pfam" id="PF12733">
    <property type="entry name" value="Cadherin-like"/>
    <property type="match status" value="9"/>
</dbReference>
<organism evidence="3 4">
    <name type="scientific">Paracholeplasma vituli</name>
    <dbReference type="NCBI Taxonomy" id="69473"/>
    <lineage>
        <taxon>Bacteria</taxon>
        <taxon>Bacillati</taxon>
        <taxon>Mycoplasmatota</taxon>
        <taxon>Mollicutes</taxon>
        <taxon>Acholeplasmatales</taxon>
        <taxon>Acholeplasmataceae</taxon>
        <taxon>Paracholeplasma</taxon>
    </lineage>
</organism>
<evidence type="ECO:0000259" key="2">
    <source>
        <dbReference type="Pfam" id="PF12733"/>
    </source>
</evidence>
<keyword evidence="4" id="KW-1185">Reference proteome</keyword>
<feature type="domain" description="Cadherin-like beta-sandwich-like" evidence="2">
    <location>
        <begin position="1131"/>
        <end position="1220"/>
    </location>
</feature>
<keyword evidence="1" id="KW-0472">Membrane</keyword>
<feature type="domain" description="Cadherin-like beta-sandwich-like" evidence="2">
    <location>
        <begin position="2921"/>
        <end position="2994"/>
    </location>
</feature>
<proteinExistence type="predicted"/>
<accession>A0ABT2PUK4</accession>
<sequence length="3532" mass="382699">MKKTFILGIMILLGALLLIKPSQEVQASNPSTISFSMVESTTGKSRLTLAELKSAVVNTYISFDIVATAIGEPRKMSAFAGNVVWTNNKFLYNKIESAKDQYYDADFEENHDVNLWKDPFFTAQSDNASGHKVGFVGAIYSPVSPTFPDVPGYGLSETISTSGTKILKVTFRITNTNLNSLTTSDVIDFSFVMDEADSNHTAYDIISKYEYPKTTMSFSGFVTGEPITEKSADLTGISLKGIGNTEYISGFSTSTITYNPTLSYQDSLDDLTLLTTKASSTAVVDIKKNGVSMVGSTVVGPFEHNDIITVSVTDDDLTKDYIIQVAVLPPSTNNNLASLTTSSGSLSPVFAQGTTSYVLDLPYAITSTTLSATLSDSKASLKINNIVRSSLSLSNIAVGDTIVTFSVTSESLVTKIYTVTVRRQVPSSNTDLTWLNVNGENVYLDGETSFSKTLLETQTSFQLNIKPEETTVKKIEYSTNGGTSYNTIGQAVNSTSFTVSKGQQITFSIRVTAQDDTIQIYQLLVERPLSSNTEIKTLTVKEGQTTYEIAKVGSVYTYTLKDALSKELLLDVIGKETGTTFEVYKDGTLIDPLVSIDGILAGTHTYTIKVIAANGVSYTEYTFNIIKKSSEKDIIDLKLYDVGDNYADLGGLTFNSITQTYSASLPFSIKQIQLVLTASEKALITRISGITINNGGQNTINAVHNYTLFTAEMAQLVVRVTAEDGSIAEYTFTITRAAASTERSLDEFAINGQTVDGFIPGQPPISGGYGTIVLPGTTTSITVDAVAKSTLATITYNGSDNPNINLVRGVKQTITVRVTAESGMYYEYKVDVIAANTDNTISNIIIRDANGQPLALSFAPETTTYTLSVHFAISIVNIQVTTPNLSYSVVTTGADNSGNRLINTGYNKIVIFATSEAGTKGVEYTVEITRNAARTDNNLTSLTISSSGASNHGLTPNFIASQTNYDLRVDDIISGVTVSASVNPDNGASIISGNGYHPLTSGQITPIQIVVESEAGVRKTYTVNVKRANNDYALSQITIAGQTYLVSSFDINQVLQLSTAPYSDKSYLVNIILNDPNASYTVSSNYAQGVWTLSDNINELVINVRAQDGTLNPKPYIIRINRTPADVTKTLSNLEVKVGSGANMLLGFNESIFGYTLRVDRSVTNVSITPTLKSNKSTYEISPDLSTPLNLTPSNQTLYRIRVYNEAKTDFTDYTVTIIRADDTHQITGITANRGNAFTFNATTLTYDLGTVPFIIKDITFNITKPSTASIKINGYEMTFPYKLTLEQGKNVFEIQAFSEYGNSGDIYVFEIIQQAPSTDAGLVDLLVKTGSTILINEATPIANNIYKVRVDNPISFVDITYAKSNVNALVSISPNNGGTLNLGVNSFTIVVTAEDGITVKYYRIEITRGNDNNDFHDVTIDGVPLVDISTYDSLTNTYTLNSAFPFDKTTILIDAVLEDSFASLYGIGSKNLNFGTNTYSIYAVSEVGTKSTVLNIKVNRTNPNTDSKLDGLSVQGLAFDGVVFDPYLTTYTITLPTSDTRTQIQILATVNAVPGNMKKISGDVGIKTLPTTSGFSVQYVITVTAEDQSTTQYTINVLKNTTVSTDASLDSVEIDGVSIPYSSFTGNILELDPVLFSKKNIEITVKPTSDKATVSGQQGIRTLVNGINSFKFKVIAQDGVTGSTVEYEIRFVRLTASTDDTLKSLNLIHNGQSILTGFNPLTNSYTLSIDRSNPEIDLQFEVNHLGQRVTGNTGIQTLIPGIDNVLKVFVESESGSIRTYTIIVSVKDTDNTIEEIHIDGIDRLSDFNNQSLDLGSVAYAINQIQISALSGTYAVITGNGTFNLSVGFNTLKVYATSESGVKGTVFTITITRNPMDSNNKIDDLYVTDGLNTLPFDEGAFVSTTKQYTITLPKSNTLTKVTVVATPNNPNYIPTGVGEKVLQVISGVVNQTLTVSVQSEDGQVNTYTINIIREANPILSSDYQIKDAQILGKSVNYLLTFNTNVAKQTAITVPFNVDVVQLALTIADKATLVDNNNFKNYNITPGQTITITFQVRAENGDLGLRYEMDVTREVGSSNNTLEALTIEIDGVLMTLDPSKLTQRVTVGSNANLIKLDGQIPATASVIGFGEYSVNDSPFVITVTAENGEKKNYIVQIDVLDENNTVSEIRVDGIDKLADFTNEMLIVNVPFSKTTLDIVAIPESVKAVITGNGQKTLVVGVNTFKVYATSQMGLKGLEYTLIINRANPDSNHAFTQIKVTDGNETLPFVEGLFTPLTKSYHVVLSPESNLTAIVIEASPSNPLYSVTGVGVKTLQIVKGVIQMEFVVSITAENGDINSYTIYVDKEAKPLQSDTEIQSVSLIGNGFNYLSDFDPLKALQNKITLPYGTNAVQLIVGLPIGATLVDQNNLRMIYFTPGQIQTIEFQVRAENGNLGLRYQVEVERSLPRIENTLESLYVIIEGVKTDLDVNKLIHTLTTSSLSSITIGGDIPEGAVVAGFGTFGIKQGPFVISVMAENGQTKNYIITMNVQDDNALMKEIQIDSVNRIGEFINDKLTLVVPYEKTSIKMNGIAESLEATVTGNGTFNLNVGLNAFTLYVTAESGLEGTYYVVEITREHADNNAYLKSLIVKDVLTNTILDYAPVFNKTGLYYALDLTALPSVGEIEILAEADSLKSVVTGTGIYTLKTQTGVSTERFTVSVKAEDGTTLTYELVVTRNVLPEDDVTITNLFVIGNDTITYLGTNTESLNTFSNTTLNYTITVPFGLKTINFVANNANGGVVSGTGIYALDADYTKPTILSFFVTSKSGKISETYTVTIEKMAPDSNNDLLSLLINNKPLEGFRADTLSYQLQLNHETNTTIAFAASASSTKAKVSGNIGTFDLLHGKNTYYIYVESEEGIVKTYTVVVDALSSLNALLDLSVKNFSITPAFNANTTNYQLTVPYNQQTIEILASTHPYAKLQGTGLKSLSTGSNVFVVYAVAENGNIGTQYQITVDRSQASSDTTLSNLVVKTAKTGDTIAFSPGFNPTTREYVIQIPSGTSLNMIYIEAIANHKNAIISGDGNRILNALVNGEYHTVIQVLVMAEDGSVGTYTISIYRSVELNKDVTISKLELVSNLGIQYLGTSGALVDFDYLIQNYTIEVPHNVTSITLNIQTLSATIYGTGTKVFGSQTELIFEFYLVSQDGSTESNHYTITVRKQTANADNLLSDLSVDLKTIQGFSPTQYAYELTIPTASKSTLSFGAIANDPAASLSGDLGTKILTEGKNIFHVHVIAQNGTIQTYTIVVNYVQSNALLSSLLVKLSTSTIYDDTNAVILESLTFTPGVTDYLLQVDKSFASARVTGYAQDQAGAQVMGFGNYQIVTDETEIRIFVKSADGSESLMYRVRLVKNAIPSANAQLKSLSIGGYGIAFDQNTYHYQIKLNPKTDSLNMSAETFDPNAKVELLGYTNGNASHQLSTSISNVPSGENTLIIRVTAENGNINYYYLSVAKEAQTDYLLTILLVLTVMMWMVTVVFFLVKQSKSKKKSIYQRNII</sequence>
<reference evidence="4" key="1">
    <citation type="submission" date="2023-07" db="EMBL/GenBank/DDBJ databases">
        <title>Novel Mycoplasma species identified in domestic and wild animals.</title>
        <authorList>
            <person name="Volokhov D.V."/>
            <person name="Furtak V.A."/>
            <person name="Zagorodnyaya T.A."/>
        </authorList>
    </citation>
    <scope>NUCLEOTIDE SEQUENCE [LARGE SCALE GENOMIC DNA]</scope>
    <source>
        <strain evidence="4">92-19</strain>
    </source>
</reference>
<dbReference type="EMBL" id="JAOEGN010000004">
    <property type="protein sequence ID" value="MCU0104631.1"/>
    <property type="molecule type" value="Genomic_DNA"/>
</dbReference>
<feature type="transmembrane region" description="Helical" evidence="1">
    <location>
        <begin position="3494"/>
        <end position="3516"/>
    </location>
</feature>
<feature type="domain" description="Cadherin-like beta-sandwich-like" evidence="2">
    <location>
        <begin position="1347"/>
        <end position="1409"/>
    </location>
</feature>
<evidence type="ECO:0000256" key="1">
    <source>
        <dbReference type="SAM" id="Phobius"/>
    </source>
</evidence>
<feature type="domain" description="Cadherin-like beta-sandwich-like" evidence="2">
    <location>
        <begin position="3398"/>
        <end position="3487"/>
    </location>
</feature>
<feature type="domain" description="Cadherin-like beta-sandwich-like" evidence="2">
    <location>
        <begin position="653"/>
        <end position="736"/>
    </location>
</feature>
<dbReference type="Proteomes" id="UP001209076">
    <property type="component" value="Unassembled WGS sequence"/>
</dbReference>
<gene>
    <name evidence="3" type="ORF">N7603_03065</name>
</gene>
<dbReference type="InterPro" id="IPR025883">
    <property type="entry name" value="Cadherin-like_domain"/>
</dbReference>
<name>A0ABT2PUK4_9MOLU</name>
<feature type="domain" description="Cadherin-like beta-sandwich-like" evidence="2">
    <location>
        <begin position="939"/>
        <end position="1027"/>
    </location>
</feature>
<feature type="domain" description="Cadherin-like beta-sandwich-like" evidence="2">
    <location>
        <begin position="854"/>
        <end position="930"/>
    </location>
</feature>
<evidence type="ECO:0000313" key="3">
    <source>
        <dbReference type="EMBL" id="MCU0104631.1"/>
    </source>
</evidence>
<evidence type="ECO:0000313" key="4">
    <source>
        <dbReference type="Proteomes" id="UP001209076"/>
    </source>
</evidence>
<keyword evidence="1" id="KW-1133">Transmembrane helix</keyword>
<feature type="domain" description="Cadherin-like beta-sandwich-like" evidence="2">
    <location>
        <begin position="3205"/>
        <end position="3285"/>
    </location>
</feature>
<keyword evidence="1" id="KW-0812">Transmembrane</keyword>
<dbReference type="RefSeq" id="WP_262095874.1">
    <property type="nucleotide sequence ID" value="NZ_JAOEGN010000004.1"/>
</dbReference>
<feature type="domain" description="Cadherin-like beta-sandwich-like" evidence="2">
    <location>
        <begin position="337"/>
        <end position="424"/>
    </location>
</feature>